<organism evidence="1">
    <name type="scientific">marine sediment metagenome</name>
    <dbReference type="NCBI Taxonomy" id="412755"/>
    <lineage>
        <taxon>unclassified sequences</taxon>
        <taxon>metagenomes</taxon>
        <taxon>ecological metagenomes</taxon>
    </lineage>
</organism>
<reference evidence="1" key="1">
    <citation type="journal article" date="2015" name="Nature">
        <title>Complex archaea that bridge the gap between prokaryotes and eukaryotes.</title>
        <authorList>
            <person name="Spang A."/>
            <person name="Saw J.H."/>
            <person name="Jorgensen S.L."/>
            <person name="Zaremba-Niedzwiedzka K."/>
            <person name="Martijn J."/>
            <person name="Lind A.E."/>
            <person name="van Eijk R."/>
            <person name="Schleper C."/>
            <person name="Guy L."/>
            <person name="Ettema T.J."/>
        </authorList>
    </citation>
    <scope>NUCLEOTIDE SEQUENCE</scope>
</reference>
<sequence>LKAIDEKLYVVYHPFAVIWDDLINQYEGELEGPRFSIHREHGEEVWGFVTTKGDGSPISECAWHVWRLSEPHGWCHVVRIDSKHSEYLSLIIKRLHIQAEFRNKYGNIAWNRKTRFEDEEAQLKAQDDHQEMFEAVQEENAWLTRNARENMSRGITAPTNPMTGTIVSYPGQKNHTATNRPLRDEDVGLKRIEDL</sequence>
<feature type="non-terminal residue" evidence="1">
    <location>
        <position position="1"/>
    </location>
</feature>
<evidence type="ECO:0000313" key="1">
    <source>
        <dbReference type="EMBL" id="KKK48867.1"/>
    </source>
</evidence>
<proteinExistence type="predicted"/>
<accession>A0A0F8VX28</accession>
<name>A0A0F8VX28_9ZZZZ</name>
<comment type="caution">
    <text evidence="1">The sequence shown here is derived from an EMBL/GenBank/DDBJ whole genome shotgun (WGS) entry which is preliminary data.</text>
</comment>
<dbReference type="AlphaFoldDB" id="A0A0F8VX28"/>
<gene>
    <name evidence="1" type="ORF">LCGC14_3140820</name>
</gene>
<dbReference type="EMBL" id="LAZR01068850">
    <property type="protein sequence ID" value="KKK48867.1"/>
    <property type="molecule type" value="Genomic_DNA"/>
</dbReference>
<protein>
    <submittedName>
        <fullName evidence="1">Uncharacterized protein</fullName>
    </submittedName>
</protein>